<evidence type="ECO:0000256" key="2">
    <source>
        <dbReference type="ARBA" id="ARBA00022692"/>
    </source>
</evidence>
<feature type="transmembrane region" description="Helical" evidence="9">
    <location>
        <begin position="123"/>
        <end position="144"/>
    </location>
</feature>
<dbReference type="Gene3D" id="1.20.1070.10">
    <property type="entry name" value="Rhodopsin 7-helix transmembrane proteins"/>
    <property type="match status" value="1"/>
</dbReference>
<dbReference type="OrthoDB" id="5989681at2759"/>
<feature type="transmembrane region" description="Helical" evidence="9">
    <location>
        <begin position="254"/>
        <end position="275"/>
    </location>
</feature>
<dbReference type="Proteomes" id="UP000887567">
    <property type="component" value="Unplaced"/>
</dbReference>
<dbReference type="Pfam" id="PF00001">
    <property type="entry name" value="7tm_1"/>
    <property type="match status" value="1"/>
</dbReference>
<keyword evidence="7 8" id="KW-0807">Transducer</keyword>
<evidence type="ECO:0000256" key="4">
    <source>
        <dbReference type="ARBA" id="ARBA00023040"/>
    </source>
</evidence>
<dbReference type="PRINTS" id="PR00237">
    <property type="entry name" value="GPCRRHODOPSN"/>
</dbReference>
<evidence type="ECO:0000313" key="11">
    <source>
        <dbReference type="EnsemblMetazoa" id="XP_020908440.1"/>
    </source>
</evidence>
<dbReference type="GeneID" id="110246436"/>
<dbReference type="GO" id="GO:0004930">
    <property type="term" value="F:G protein-coupled receptor activity"/>
    <property type="evidence" value="ECO:0007669"/>
    <property type="project" value="UniProtKB-KW"/>
</dbReference>
<name>A0A913XR82_EXADI</name>
<dbReference type="KEGG" id="epa:110246436"/>
<feature type="transmembrane region" description="Helical" evidence="9">
    <location>
        <begin position="40"/>
        <end position="61"/>
    </location>
</feature>
<dbReference type="InterPro" id="IPR017452">
    <property type="entry name" value="GPCR_Rhodpsn_7TM"/>
</dbReference>
<keyword evidence="2 8" id="KW-0812">Transmembrane</keyword>
<comment type="subcellular location">
    <subcellularLocation>
        <location evidence="1">Membrane</location>
        <topology evidence="1">Multi-pass membrane protein</topology>
    </subcellularLocation>
</comment>
<dbReference type="RefSeq" id="XP_020908440.1">
    <property type="nucleotide sequence ID" value="XM_021052781.1"/>
</dbReference>
<keyword evidence="4 8" id="KW-0297">G-protein coupled receptor</keyword>
<evidence type="ECO:0000256" key="1">
    <source>
        <dbReference type="ARBA" id="ARBA00004141"/>
    </source>
</evidence>
<evidence type="ECO:0000256" key="3">
    <source>
        <dbReference type="ARBA" id="ARBA00022989"/>
    </source>
</evidence>
<feature type="transmembrane region" description="Helical" evidence="9">
    <location>
        <begin position="217"/>
        <end position="242"/>
    </location>
</feature>
<dbReference type="OMA" id="CIVKELY"/>
<dbReference type="SUPFAM" id="SSF81321">
    <property type="entry name" value="Family A G protein-coupled receptor-like"/>
    <property type="match status" value="1"/>
</dbReference>
<evidence type="ECO:0000256" key="6">
    <source>
        <dbReference type="ARBA" id="ARBA00023170"/>
    </source>
</evidence>
<feature type="transmembrane region" description="Helical" evidence="9">
    <location>
        <begin position="6"/>
        <end position="28"/>
    </location>
</feature>
<evidence type="ECO:0000256" key="7">
    <source>
        <dbReference type="ARBA" id="ARBA00023224"/>
    </source>
</evidence>
<comment type="similarity">
    <text evidence="8">Belongs to the G-protein coupled receptor 1 family.</text>
</comment>
<evidence type="ECO:0000256" key="8">
    <source>
        <dbReference type="RuleBase" id="RU000688"/>
    </source>
</evidence>
<feature type="transmembrane region" description="Helical" evidence="9">
    <location>
        <begin position="164"/>
        <end position="188"/>
    </location>
</feature>
<dbReference type="PANTHER" id="PTHR45695:SF9">
    <property type="entry name" value="LEUCOKININ RECEPTOR"/>
    <property type="match status" value="1"/>
</dbReference>
<evidence type="ECO:0000313" key="12">
    <source>
        <dbReference type="Proteomes" id="UP000887567"/>
    </source>
</evidence>
<accession>A0A913XR82</accession>
<dbReference type="PANTHER" id="PTHR45695">
    <property type="entry name" value="LEUCOKININ RECEPTOR-RELATED"/>
    <property type="match status" value="1"/>
</dbReference>
<feature type="domain" description="G-protein coupled receptors family 1 profile" evidence="10">
    <location>
        <begin position="20"/>
        <end position="273"/>
    </location>
</feature>
<dbReference type="CDD" id="cd00637">
    <property type="entry name" value="7tm_classA_rhodopsin-like"/>
    <property type="match status" value="1"/>
</dbReference>
<dbReference type="GO" id="GO:0005886">
    <property type="term" value="C:plasma membrane"/>
    <property type="evidence" value="ECO:0007669"/>
    <property type="project" value="TreeGrafter"/>
</dbReference>
<proteinExistence type="inferred from homology"/>
<keyword evidence="5 9" id="KW-0472">Membrane</keyword>
<dbReference type="SMART" id="SM01381">
    <property type="entry name" value="7TM_GPCR_Srsx"/>
    <property type="match status" value="1"/>
</dbReference>
<dbReference type="InterPro" id="IPR000276">
    <property type="entry name" value="GPCR_Rhodpsn"/>
</dbReference>
<dbReference type="AlphaFoldDB" id="A0A913XR82"/>
<protein>
    <recommendedName>
        <fullName evidence="10">G-protein coupled receptors family 1 profile domain-containing protein</fullName>
    </recommendedName>
</protein>
<keyword evidence="3 9" id="KW-1133">Transmembrane helix</keyword>
<evidence type="ECO:0000259" key="10">
    <source>
        <dbReference type="PROSITE" id="PS50262"/>
    </source>
</evidence>
<dbReference type="PROSITE" id="PS00237">
    <property type="entry name" value="G_PROTEIN_RECEP_F1_1"/>
    <property type="match status" value="1"/>
</dbReference>
<keyword evidence="6 8" id="KW-0675">Receptor</keyword>
<organism evidence="11 12">
    <name type="scientific">Exaiptasia diaphana</name>
    <name type="common">Tropical sea anemone</name>
    <name type="synonym">Aiptasia pulchella</name>
    <dbReference type="NCBI Taxonomy" id="2652724"/>
    <lineage>
        <taxon>Eukaryota</taxon>
        <taxon>Metazoa</taxon>
        <taxon>Cnidaria</taxon>
        <taxon>Anthozoa</taxon>
        <taxon>Hexacorallia</taxon>
        <taxon>Actiniaria</taxon>
        <taxon>Aiptasiidae</taxon>
        <taxon>Exaiptasia</taxon>
    </lineage>
</organism>
<evidence type="ECO:0000256" key="9">
    <source>
        <dbReference type="SAM" id="Phobius"/>
    </source>
</evidence>
<dbReference type="EnsemblMetazoa" id="XM_021052781.1">
    <property type="protein sequence ID" value="XP_020908440.1"/>
    <property type="gene ID" value="LOC110246436"/>
</dbReference>
<feature type="transmembrane region" description="Helical" evidence="9">
    <location>
        <begin position="81"/>
        <end position="102"/>
    </location>
</feature>
<reference evidence="11" key="1">
    <citation type="submission" date="2022-11" db="UniProtKB">
        <authorList>
            <consortium name="EnsemblMetazoa"/>
        </authorList>
    </citation>
    <scope>IDENTIFICATION</scope>
</reference>
<evidence type="ECO:0000256" key="5">
    <source>
        <dbReference type="ARBA" id="ARBA00023136"/>
    </source>
</evidence>
<dbReference type="PROSITE" id="PS50262">
    <property type="entry name" value="G_PROTEIN_RECEP_F1_2"/>
    <property type="match status" value="1"/>
</dbReference>
<sequence>MSKIIYGSLSLIMCILGIVGNSMIIIAVKKKRYLRSTTNYLLLNLAISDLTSLFFLLLMAAGSALVLKNGPLSDFLCKFFIAYHVPFTASLVSILTILVLAIERYFAIVKPMRSGLRLREDNVHFVIIAAWVTGCIVSLPYYVFGSYNGKSKNCSYRNLSHQDQAIFVVVVQIIFVFLPFIITTFCYFQIVRDIYFQNTVRPQNIPARRDAVSRRKLLRLSLSITVAFALCFIPLSITLVMAAFRDESRFGRRYYKYASFLYFGQSALNPLLYAWQSTNFRQAFKELLRTVLPRIEGPRQSHAT</sequence>
<keyword evidence="12" id="KW-1185">Reference proteome</keyword>